<dbReference type="AlphaFoldDB" id="A0A9P8Y3T5"/>
<keyword evidence="2" id="KW-1185">Reference proteome</keyword>
<evidence type="ECO:0000313" key="2">
    <source>
        <dbReference type="Proteomes" id="UP000756346"/>
    </source>
</evidence>
<proteinExistence type="predicted"/>
<accession>A0A9P8Y3T5</accession>
<dbReference type="Proteomes" id="UP000756346">
    <property type="component" value="Unassembled WGS sequence"/>
</dbReference>
<gene>
    <name evidence="1" type="ORF">B0I36DRAFT_363665</name>
</gene>
<protein>
    <submittedName>
        <fullName evidence="1">Uncharacterized protein</fullName>
    </submittedName>
</protein>
<reference evidence="1" key="1">
    <citation type="journal article" date="2021" name="Nat. Commun.">
        <title>Genetic determinants of endophytism in the Arabidopsis root mycobiome.</title>
        <authorList>
            <person name="Mesny F."/>
            <person name="Miyauchi S."/>
            <person name="Thiergart T."/>
            <person name="Pickel B."/>
            <person name="Atanasova L."/>
            <person name="Karlsson M."/>
            <person name="Huettel B."/>
            <person name="Barry K.W."/>
            <person name="Haridas S."/>
            <person name="Chen C."/>
            <person name="Bauer D."/>
            <person name="Andreopoulos W."/>
            <person name="Pangilinan J."/>
            <person name="LaButti K."/>
            <person name="Riley R."/>
            <person name="Lipzen A."/>
            <person name="Clum A."/>
            <person name="Drula E."/>
            <person name="Henrissat B."/>
            <person name="Kohler A."/>
            <person name="Grigoriev I.V."/>
            <person name="Martin F.M."/>
            <person name="Hacquard S."/>
        </authorList>
    </citation>
    <scope>NUCLEOTIDE SEQUENCE</scope>
    <source>
        <strain evidence="1">MPI-CAGE-CH-0230</strain>
    </source>
</reference>
<dbReference type="EMBL" id="JAGTJQ010000006">
    <property type="protein sequence ID" value="KAH7029072.1"/>
    <property type="molecule type" value="Genomic_DNA"/>
</dbReference>
<name>A0A9P8Y3T5_9PEZI</name>
<evidence type="ECO:0000313" key="1">
    <source>
        <dbReference type="EMBL" id="KAH7029072.1"/>
    </source>
</evidence>
<comment type="caution">
    <text evidence="1">The sequence shown here is derived from an EMBL/GenBank/DDBJ whole genome shotgun (WGS) entry which is preliminary data.</text>
</comment>
<dbReference type="RefSeq" id="XP_046011360.1">
    <property type="nucleotide sequence ID" value="XM_046158845.1"/>
</dbReference>
<sequence length="515" mass="56338">MAPTAPKQAKGKETKERVKEQLDTHVFTFSGTHFKIPQACLEAIQGLQEEDDSPVLINTQAQTSGSIVTALKKHPETGKRPDETIFTLEEVNTDLKPDREAHLLVGFTLSILKPEDMTKRTPAVRLVGTTIPDSQSASVDLDDDNQFALPVVVNIKQAAELVDTGKKPTFYALAGERRGGLYIPHTVAAGRVFFLSLFRGPEETDIYRSFSWSRNVVARAADLILSMKPVGEGGDSFNQASNSSKVIVEAHRSLVAELEFHLGCFEMTSDVAHAKAALKFLEEARHDMKHCPPPSADTLSRFIDNKDVDWDDNDSQYVLSEARALWPEINLPEASTIATLKLQLVQGDVQVIPSQVPMFLTIAQAIACCPDPVQAGIAQGDGFASFVLHVTKHIKSPLLPKEGPTPQGAVRMMCALEEVLSKVTEAWRSFVKASREAAGDRVNAQIAPYIAEHGLSAADKDNVKTMLTDAYKIMHQEYIEGSNVVADRIETIVDMLKSSGIHDQSEEANGDGDNQ</sequence>
<dbReference type="GeneID" id="70188391"/>
<organism evidence="1 2">
    <name type="scientific">Microdochium trichocladiopsis</name>
    <dbReference type="NCBI Taxonomy" id="1682393"/>
    <lineage>
        <taxon>Eukaryota</taxon>
        <taxon>Fungi</taxon>
        <taxon>Dikarya</taxon>
        <taxon>Ascomycota</taxon>
        <taxon>Pezizomycotina</taxon>
        <taxon>Sordariomycetes</taxon>
        <taxon>Xylariomycetidae</taxon>
        <taxon>Xylariales</taxon>
        <taxon>Microdochiaceae</taxon>
        <taxon>Microdochium</taxon>
    </lineage>
</organism>